<dbReference type="Gene3D" id="3.30.1330.40">
    <property type="entry name" value="RutC-like"/>
    <property type="match status" value="1"/>
</dbReference>
<name>A0ABR3T6J5_9PEZI</name>
<dbReference type="Proteomes" id="UP001521116">
    <property type="component" value="Unassembled WGS sequence"/>
</dbReference>
<keyword evidence="2" id="KW-1185">Reference proteome</keyword>
<dbReference type="PANTHER" id="PTHR43857">
    <property type="entry name" value="BLR7761 PROTEIN"/>
    <property type="match status" value="1"/>
</dbReference>
<dbReference type="InterPro" id="IPR006175">
    <property type="entry name" value="YjgF/YER057c/UK114"/>
</dbReference>
<dbReference type="PANTHER" id="PTHR43857:SF1">
    <property type="entry name" value="YJGH FAMILY PROTEIN"/>
    <property type="match status" value="1"/>
</dbReference>
<evidence type="ECO:0000313" key="1">
    <source>
        <dbReference type="EMBL" id="KAL1635145.1"/>
    </source>
</evidence>
<dbReference type="InterPro" id="IPR035959">
    <property type="entry name" value="RutC-like_sf"/>
</dbReference>
<organism evidence="1 2">
    <name type="scientific">Neofusicoccum ribis</name>
    <dbReference type="NCBI Taxonomy" id="45134"/>
    <lineage>
        <taxon>Eukaryota</taxon>
        <taxon>Fungi</taxon>
        <taxon>Dikarya</taxon>
        <taxon>Ascomycota</taxon>
        <taxon>Pezizomycotina</taxon>
        <taxon>Dothideomycetes</taxon>
        <taxon>Dothideomycetes incertae sedis</taxon>
        <taxon>Botryosphaeriales</taxon>
        <taxon>Botryosphaeriaceae</taxon>
        <taxon>Neofusicoccum</taxon>
    </lineage>
</organism>
<proteinExistence type="predicted"/>
<dbReference type="Pfam" id="PF01042">
    <property type="entry name" value="Ribonuc_L-PSP"/>
    <property type="match status" value="1"/>
</dbReference>
<dbReference type="EMBL" id="JAJVDC020000012">
    <property type="protein sequence ID" value="KAL1635145.1"/>
    <property type="molecule type" value="Genomic_DNA"/>
</dbReference>
<reference evidence="1 2" key="1">
    <citation type="submission" date="2024-02" db="EMBL/GenBank/DDBJ databases">
        <title>De novo assembly and annotation of 12 fungi associated with fruit tree decline syndrome in Ontario, Canada.</title>
        <authorList>
            <person name="Sulman M."/>
            <person name="Ellouze W."/>
            <person name="Ilyukhin E."/>
        </authorList>
    </citation>
    <scope>NUCLEOTIDE SEQUENCE [LARGE SCALE GENOMIC DNA]</scope>
    <source>
        <strain evidence="1 2">M1-105</strain>
    </source>
</reference>
<protein>
    <submittedName>
        <fullName evidence="1">Uncharacterized protein</fullName>
    </submittedName>
</protein>
<dbReference type="SUPFAM" id="SSF55298">
    <property type="entry name" value="YjgF-like"/>
    <property type="match status" value="1"/>
</dbReference>
<comment type="caution">
    <text evidence="1">The sequence shown here is derived from an EMBL/GenBank/DDBJ whole genome shotgun (WGS) entry which is preliminary data.</text>
</comment>
<evidence type="ECO:0000313" key="2">
    <source>
        <dbReference type="Proteomes" id="UP001521116"/>
    </source>
</evidence>
<sequence length="142" mass="15577">MNAYSLKPMSSLQYYNDAGAGEERNRLYHYSQAVVVGDTVKLAGQGGWTPENALDANDGDGQVELAFRNVERVLETVGLGWDDVYSVRTYHTSLPLSMAKTVETLAKHTPNHKPILTGIGVSHLADPRMLIEVEVEAYAGKK</sequence>
<accession>A0ABR3T6J5</accession>
<gene>
    <name evidence="1" type="ORF">SLS56_001897</name>
</gene>